<proteinExistence type="predicted"/>
<dbReference type="EMBL" id="WNDS01000003">
    <property type="protein sequence ID" value="KAF1014650.1"/>
    <property type="molecule type" value="Genomic_DNA"/>
</dbReference>
<keyword evidence="1" id="KW-0732">Signal</keyword>
<dbReference type="Proteomes" id="UP000487117">
    <property type="component" value="Unassembled WGS sequence"/>
</dbReference>
<reference evidence="3" key="1">
    <citation type="journal article" date="2020" name="MBio">
        <title>Horizontal gene transfer to a defensive symbiont with a reduced genome amongst a multipartite beetle microbiome.</title>
        <authorList>
            <person name="Waterworth S.C."/>
            <person name="Florez L.V."/>
            <person name="Rees E.R."/>
            <person name="Hertweck C."/>
            <person name="Kaltenpoth M."/>
            <person name="Kwan J.C."/>
        </authorList>
    </citation>
    <scope>NUCLEOTIDE SEQUENCE [LARGE SCALE GENOMIC DNA]</scope>
</reference>
<gene>
    <name evidence="2" type="ORF">GAK31_02137</name>
</gene>
<comment type="caution">
    <text evidence="2">The sequence shown here is derived from an EMBL/GenBank/DDBJ whole genome shotgun (WGS) entry which is preliminary data.</text>
</comment>
<evidence type="ECO:0000256" key="1">
    <source>
        <dbReference type="SAM" id="SignalP"/>
    </source>
</evidence>
<evidence type="ECO:0008006" key="4">
    <source>
        <dbReference type="Google" id="ProtNLM"/>
    </source>
</evidence>
<evidence type="ECO:0000313" key="2">
    <source>
        <dbReference type="EMBL" id="KAF1014650.1"/>
    </source>
</evidence>
<protein>
    <recommendedName>
        <fullName evidence="4">DUF3829 domain-containing protein</fullName>
    </recommendedName>
</protein>
<name>A0A7V8FFL1_STEMA</name>
<sequence length="326" mass="35429">MKQFLSTTALAVAIALSLSACGGKGGSTADGAKDAPASAQAEDAQQALTAKLNDYIDCYNAMDADIQRDFALYVGWMKDPKAGPSGRETRGYGPNPVDGYRLKKCEESVTRALAAAPALPELDEAAKQYLAELKTLQPLSKQAHDYYSREDFEDDGFALGKQLHAPLMAAMASFTTASDAFSDALEARNDALQRERLAALEKAEGRSMEFFRLSMMLEAKALVDLMSEDSFDAAAGAERVAAFNAISDEAHAKVKPADNDTKWSTFEMSAEQFRRAGKERLARVRDRTTYSKLEQGWLDNPTLAPSGSPGKLLKAYNDLVQRSNLL</sequence>
<dbReference type="Pfam" id="PF12889">
    <property type="entry name" value="DUF3829"/>
    <property type="match status" value="1"/>
</dbReference>
<accession>A0A7V8FFL1</accession>
<dbReference type="AlphaFoldDB" id="A0A7V8FFL1"/>
<organism evidence="2 3">
    <name type="scientific">Stenotrophomonas maltophilia</name>
    <name type="common">Pseudomonas maltophilia</name>
    <name type="synonym">Xanthomonas maltophilia</name>
    <dbReference type="NCBI Taxonomy" id="40324"/>
    <lineage>
        <taxon>Bacteria</taxon>
        <taxon>Pseudomonadati</taxon>
        <taxon>Pseudomonadota</taxon>
        <taxon>Gammaproteobacteria</taxon>
        <taxon>Lysobacterales</taxon>
        <taxon>Lysobacteraceae</taxon>
        <taxon>Stenotrophomonas</taxon>
        <taxon>Stenotrophomonas maltophilia group</taxon>
    </lineage>
</organism>
<feature type="chain" id="PRO_5031059259" description="DUF3829 domain-containing protein" evidence="1">
    <location>
        <begin position="21"/>
        <end position="326"/>
    </location>
</feature>
<dbReference type="PROSITE" id="PS51257">
    <property type="entry name" value="PROKAR_LIPOPROTEIN"/>
    <property type="match status" value="1"/>
</dbReference>
<evidence type="ECO:0000313" key="3">
    <source>
        <dbReference type="Proteomes" id="UP000487117"/>
    </source>
</evidence>
<dbReference type="InterPro" id="IPR024291">
    <property type="entry name" value="DUF3829"/>
</dbReference>
<feature type="signal peptide" evidence="1">
    <location>
        <begin position="1"/>
        <end position="20"/>
    </location>
</feature>